<keyword evidence="10" id="KW-0966">Cell projection</keyword>
<evidence type="ECO:0000259" key="7">
    <source>
        <dbReference type="Pfam" id="PF00460"/>
    </source>
</evidence>
<evidence type="ECO:0000313" key="10">
    <source>
        <dbReference type="EMBL" id="BCS87651.1"/>
    </source>
</evidence>
<dbReference type="SUPFAM" id="SSF64518">
    <property type="entry name" value="Phase 1 flagellin"/>
    <property type="match status" value="1"/>
</dbReference>
<dbReference type="Pfam" id="PF22638">
    <property type="entry name" value="FlgK_D1"/>
    <property type="match status" value="2"/>
</dbReference>
<feature type="domain" description="Flagellar basal-body/hook protein C-terminal" evidence="8">
    <location>
        <begin position="633"/>
        <end position="669"/>
    </location>
</feature>
<feature type="domain" description="Flagellar hook-associated protein FlgK helical" evidence="9">
    <location>
        <begin position="94"/>
        <end position="249"/>
    </location>
</feature>
<evidence type="ECO:0000256" key="5">
    <source>
        <dbReference type="ARBA" id="ARBA00022525"/>
    </source>
</evidence>
<keyword evidence="10" id="KW-0969">Cilium</keyword>
<reference evidence="10" key="1">
    <citation type="journal article" date="2022" name="Arch. Microbiol.">
        <title>Pseudodesulfovibrio sediminis sp. nov., a mesophilic and neutrophilic sulfate-reducing bacterium isolated from sediment of a brackish lake.</title>
        <authorList>
            <person name="Takahashi A."/>
            <person name="Kojima H."/>
            <person name="Watanabe M."/>
            <person name="Fukui M."/>
        </authorList>
    </citation>
    <scope>NUCLEOTIDE SEQUENCE</scope>
    <source>
        <strain evidence="10">SF6</strain>
    </source>
</reference>
<keyword evidence="10" id="KW-0282">Flagellum</keyword>
<dbReference type="InterPro" id="IPR010810">
    <property type="entry name" value="Flagellin_hook_IN_motif"/>
</dbReference>
<dbReference type="EMBL" id="AP024485">
    <property type="protein sequence ID" value="BCS87651.1"/>
    <property type="molecule type" value="Genomic_DNA"/>
</dbReference>
<evidence type="ECO:0000256" key="4">
    <source>
        <dbReference type="ARBA" id="ARBA00016244"/>
    </source>
</evidence>
<dbReference type="Pfam" id="PF00460">
    <property type="entry name" value="Flg_bb_rod"/>
    <property type="match status" value="1"/>
</dbReference>
<name>A0ABN6ER81_9BACT</name>
<dbReference type="PANTHER" id="PTHR30033:SF2">
    <property type="entry name" value="FLAGELLAR HOOK PROTEIN"/>
    <property type="match status" value="1"/>
</dbReference>
<dbReference type="PANTHER" id="PTHR30033">
    <property type="entry name" value="FLAGELLAR HOOK-ASSOCIATED PROTEIN 1"/>
    <property type="match status" value="1"/>
</dbReference>
<keyword evidence="11" id="KW-1185">Reference proteome</keyword>
<comment type="subcellular location">
    <subcellularLocation>
        <location evidence="1">Bacterial flagellum</location>
    </subcellularLocation>
    <subcellularLocation>
        <location evidence="2">Secreted</location>
    </subcellularLocation>
</comment>
<dbReference type="InterPro" id="IPR002371">
    <property type="entry name" value="FlgK"/>
</dbReference>
<evidence type="ECO:0000256" key="3">
    <source>
        <dbReference type="ARBA" id="ARBA00009677"/>
    </source>
</evidence>
<accession>A0ABN6ER81</accession>
<keyword evidence="5" id="KW-0964">Secreted</keyword>
<evidence type="ECO:0000259" key="9">
    <source>
        <dbReference type="Pfam" id="PF22638"/>
    </source>
</evidence>
<evidence type="ECO:0000256" key="1">
    <source>
        <dbReference type="ARBA" id="ARBA00004365"/>
    </source>
</evidence>
<dbReference type="InterPro" id="IPR010930">
    <property type="entry name" value="Flg_bb/hook_C_dom"/>
</dbReference>
<dbReference type="Pfam" id="PF07196">
    <property type="entry name" value="Flagellin_IN"/>
    <property type="match status" value="1"/>
</dbReference>
<evidence type="ECO:0000259" key="8">
    <source>
        <dbReference type="Pfam" id="PF06429"/>
    </source>
</evidence>
<organism evidence="10 11">
    <name type="scientific">Pseudodesulfovibrio sediminis</name>
    <dbReference type="NCBI Taxonomy" id="2810563"/>
    <lineage>
        <taxon>Bacteria</taxon>
        <taxon>Pseudomonadati</taxon>
        <taxon>Thermodesulfobacteriota</taxon>
        <taxon>Desulfovibrionia</taxon>
        <taxon>Desulfovibrionales</taxon>
        <taxon>Desulfovibrionaceae</taxon>
    </lineage>
</organism>
<dbReference type="InterPro" id="IPR001444">
    <property type="entry name" value="Flag_bb_rod_N"/>
</dbReference>
<keyword evidence="6" id="KW-0975">Bacterial flagellum</keyword>
<evidence type="ECO:0000256" key="2">
    <source>
        <dbReference type="ARBA" id="ARBA00004613"/>
    </source>
</evidence>
<dbReference type="RefSeq" id="WP_229594116.1">
    <property type="nucleotide sequence ID" value="NZ_AP024485.1"/>
</dbReference>
<comment type="similarity">
    <text evidence="3">Belongs to the flagella basal body rod proteins family.</text>
</comment>
<dbReference type="PRINTS" id="PR01005">
    <property type="entry name" value="FLGHOOKAP1"/>
</dbReference>
<evidence type="ECO:0000256" key="6">
    <source>
        <dbReference type="ARBA" id="ARBA00023143"/>
    </source>
</evidence>
<dbReference type="InterPro" id="IPR053927">
    <property type="entry name" value="FlgK_helical"/>
</dbReference>
<feature type="domain" description="Flagellar basal body rod protein N-terminal" evidence="7">
    <location>
        <begin position="9"/>
        <end position="36"/>
    </location>
</feature>
<dbReference type="Proteomes" id="UP001053296">
    <property type="component" value="Chromosome"/>
</dbReference>
<sequence>MINNLYNIGLTSLQNAQVSIDNASNNIANADTTGYQKTTAIYETSDSITLYGLSVGTGASVVAIQTAFDQFVEAQYLDAFADLERQTAAYGYLYQLDSLFNQTDSGLSTTLDDFLLAWNDLATDPDSLSAREAQLGETQTLIYGLNSTAEQLESTVDSINAEISDEVDAANQLIEDIAQANVAIVANPDDLQAISDRDQMIRDLDALIGVDTIYKSNGEVTILTDEGYTMVDGAQTHSLVYSDQQATTSLLRDSDYDGSVQFSGTSSEELLIEFVSTGTDGTAQFKVSTDGGTTWLEDEDGDTMLYTAGDEDSPVEIEGVEIWFEDGTTDHTAGDRYTIIPKSGLYWESSDGSLKNITPMTDDSGQDVSGRTSGGSLAGLFTARDDTVIPTLDDLDDLAEALIWEVNSAHSQGAGLEAHTGVTGSYSVDDSSAMLSNSGLNYADEIQAGDLQLITYNDDDTVSTSSIISIDPATDSLDDVVTAINTAFVGELTASVNSDGQLVLASASDMTFEIAGDSSNLLAALGTNTFFAGTDASSISLDSYVSTDTSHINTGVVGDDGLVSSGSNSIATMMAELSSTTTTVGGLETSLTSALATIVSEVGSAVSSTELKQTYAQTSAEYLYNQQASANEVNVDEELIELTKQQQQYQAAAEIISITQTMMDTILDMV</sequence>
<proteinExistence type="inferred from homology"/>
<feature type="domain" description="Flagellar hook-associated protein FlgK helical" evidence="9">
    <location>
        <begin position="363"/>
        <end position="421"/>
    </location>
</feature>
<evidence type="ECO:0000313" key="11">
    <source>
        <dbReference type="Proteomes" id="UP001053296"/>
    </source>
</evidence>
<protein>
    <recommendedName>
        <fullName evidence="4">Flagellar hook-associated protein 1</fullName>
    </recommendedName>
</protein>
<dbReference type="Pfam" id="PF06429">
    <property type="entry name" value="Flg_bbr_C"/>
    <property type="match status" value="1"/>
</dbReference>
<gene>
    <name evidence="10" type="ORF">PSDVSF_08930</name>
</gene>